<keyword evidence="9" id="KW-1185">Reference proteome</keyword>
<keyword evidence="5 6" id="KW-0472">Membrane</keyword>
<evidence type="ECO:0000256" key="4">
    <source>
        <dbReference type="ARBA" id="ARBA00022989"/>
    </source>
</evidence>
<feature type="non-terminal residue" evidence="8">
    <location>
        <position position="292"/>
    </location>
</feature>
<comment type="subcellular location">
    <subcellularLocation>
        <location evidence="1">Cell membrane</location>
        <topology evidence="1">Multi-pass membrane protein</topology>
    </subcellularLocation>
</comment>
<evidence type="ECO:0000259" key="7">
    <source>
        <dbReference type="Pfam" id="PF02743"/>
    </source>
</evidence>
<dbReference type="CDD" id="cd12912">
    <property type="entry name" value="PDC2_MCP_like"/>
    <property type="match status" value="1"/>
</dbReference>
<name>A0A328YHA9_9BURK</name>
<dbReference type="RefSeq" id="WP_170146353.1">
    <property type="nucleotide sequence ID" value="NZ_QLTA01000128.1"/>
</dbReference>
<dbReference type="InterPro" id="IPR029151">
    <property type="entry name" value="Sensor-like_sf"/>
</dbReference>
<dbReference type="InterPro" id="IPR033479">
    <property type="entry name" value="dCache_1"/>
</dbReference>
<keyword evidence="3 6" id="KW-0812">Transmembrane</keyword>
<evidence type="ECO:0000256" key="6">
    <source>
        <dbReference type="SAM" id="Phobius"/>
    </source>
</evidence>
<evidence type="ECO:0000313" key="9">
    <source>
        <dbReference type="Proteomes" id="UP000248856"/>
    </source>
</evidence>
<dbReference type="SUPFAM" id="SSF103190">
    <property type="entry name" value="Sensory domain-like"/>
    <property type="match status" value="1"/>
</dbReference>
<dbReference type="EMBL" id="QLTA01000128">
    <property type="protein sequence ID" value="RAR70087.1"/>
    <property type="molecule type" value="Genomic_DNA"/>
</dbReference>
<feature type="domain" description="Cache" evidence="7">
    <location>
        <begin position="35"/>
        <end position="255"/>
    </location>
</feature>
<keyword evidence="2" id="KW-1003">Cell membrane</keyword>
<dbReference type="AlphaFoldDB" id="A0A328YHA9"/>
<feature type="transmembrane region" description="Helical" evidence="6">
    <location>
        <begin position="269"/>
        <end position="291"/>
    </location>
</feature>
<sequence>MFQSLRARLIGICIAITTLSLLALALATFVVVRNNTLGSIDSRLEQRTRLHADEITTWVREKQRITGSIKVAAQQADPLPFLEAAKQAGALDDAYLVHADKRHVFMHPVPPGYDGTSRGWYKLAIQAGGPVVAPAYIGASSGKLLITFAEPWGPAGQPAGVVASDMLLESVGRMVTAIRPTPKSFALLMDSEGRLLAQADPQLALKPVSDLAAGIDKALLQRLATNGGRADVPVKGADQMLYAAKVEGTSWILAIGIDRAEATQPVRDLLQVAIAITVLCVIAAVGLVTFAV</sequence>
<gene>
    <name evidence="8" type="ORF">AX018_11282</name>
</gene>
<accession>A0A328YHA9</accession>
<dbReference type="GO" id="GO:0005886">
    <property type="term" value="C:plasma membrane"/>
    <property type="evidence" value="ECO:0007669"/>
    <property type="project" value="UniProtKB-SubCell"/>
</dbReference>
<evidence type="ECO:0000256" key="5">
    <source>
        <dbReference type="ARBA" id="ARBA00023136"/>
    </source>
</evidence>
<reference evidence="8 9" key="1">
    <citation type="submission" date="2018-06" db="EMBL/GenBank/DDBJ databases">
        <title>Genomic Encyclopedia of Archaeal and Bacterial Type Strains, Phase II (KMG-II): from individual species to whole genera.</title>
        <authorList>
            <person name="Goeker M."/>
        </authorList>
    </citation>
    <scope>NUCLEOTIDE SEQUENCE [LARGE SCALE GENOMIC DNA]</scope>
    <source>
        <strain evidence="8 9">CFPB 3232</strain>
    </source>
</reference>
<dbReference type="Proteomes" id="UP000248856">
    <property type="component" value="Unassembled WGS sequence"/>
</dbReference>
<evidence type="ECO:0000313" key="8">
    <source>
        <dbReference type="EMBL" id="RAR70087.1"/>
    </source>
</evidence>
<dbReference type="Gene3D" id="3.30.450.20">
    <property type="entry name" value="PAS domain"/>
    <property type="match status" value="2"/>
</dbReference>
<proteinExistence type="predicted"/>
<organism evidence="8 9">
    <name type="scientific">Paracidovorax anthurii</name>
    <dbReference type="NCBI Taxonomy" id="78229"/>
    <lineage>
        <taxon>Bacteria</taxon>
        <taxon>Pseudomonadati</taxon>
        <taxon>Pseudomonadota</taxon>
        <taxon>Betaproteobacteria</taxon>
        <taxon>Burkholderiales</taxon>
        <taxon>Comamonadaceae</taxon>
        <taxon>Paracidovorax</taxon>
    </lineage>
</organism>
<evidence type="ECO:0000256" key="1">
    <source>
        <dbReference type="ARBA" id="ARBA00004651"/>
    </source>
</evidence>
<protein>
    <submittedName>
        <fullName evidence="8">Methyl-accepting chemotaxis protein</fullName>
    </submittedName>
</protein>
<dbReference type="Pfam" id="PF02743">
    <property type="entry name" value="dCache_1"/>
    <property type="match status" value="1"/>
</dbReference>
<keyword evidence="4 6" id="KW-1133">Transmembrane helix</keyword>
<evidence type="ECO:0000256" key="3">
    <source>
        <dbReference type="ARBA" id="ARBA00022692"/>
    </source>
</evidence>
<evidence type="ECO:0000256" key="2">
    <source>
        <dbReference type="ARBA" id="ARBA00022475"/>
    </source>
</evidence>
<comment type="caution">
    <text evidence="8">The sequence shown here is derived from an EMBL/GenBank/DDBJ whole genome shotgun (WGS) entry which is preliminary data.</text>
</comment>